<keyword evidence="2" id="KW-1185">Reference proteome</keyword>
<organism evidence="1 2">
    <name type="scientific">Butyricimonas faecihominis</name>
    <dbReference type="NCBI Taxonomy" id="1472416"/>
    <lineage>
        <taxon>Bacteria</taxon>
        <taxon>Pseudomonadati</taxon>
        <taxon>Bacteroidota</taxon>
        <taxon>Bacteroidia</taxon>
        <taxon>Bacteroidales</taxon>
        <taxon>Odoribacteraceae</taxon>
        <taxon>Butyricimonas</taxon>
    </lineage>
</organism>
<dbReference type="Proteomes" id="UP000546007">
    <property type="component" value="Unassembled WGS sequence"/>
</dbReference>
<evidence type="ECO:0000313" key="1">
    <source>
        <dbReference type="EMBL" id="MBB4026023.1"/>
    </source>
</evidence>
<dbReference type="AlphaFoldDB" id="A0A7W6HW25"/>
<sequence length="56" mass="6726">MQEVEDMLQHPLSEEELKKAIEKHLGFEMPDKNWDEIKGAFYNCSLERVVHKYFVD</sequence>
<dbReference type="GeneID" id="93102569"/>
<protein>
    <submittedName>
        <fullName evidence="1">Uncharacterized protein</fullName>
    </submittedName>
</protein>
<dbReference type="RefSeq" id="WP_164719528.1">
    <property type="nucleotide sequence ID" value="NZ_AP028155.1"/>
</dbReference>
<gene>
    <name evidence="1" type="ORF">GGR14_001813</name>
</gene>
<proteinExistence type="predicted"/>
<evidence type="ECO:0000313" key="2">
    <source>
        <dbReference type="Proteomes" id="UP000546007"/>
    </source>
</evidence>
<name>A0A7W6HW25_9BACT</name>
<accession>A0A7W6HW25</accession>
<dbReference type="EMBL" id="JACIES010000004">
    <property type="protein sequence ID" value="MBB4026023.1"/>
    <property type="molecule type" value="Genomic_DNA"/>
</dbReference>
<reference evidence="1 2" key="1">
    <citation type="submission" date="2020-08" db="EMBL/GenBank/DDBJ databases">
        <title>Genomic Encyclopedia of Type Strains, Phase IV (KMG-IV): sequencing the most valuable type-strain genomes for metagenomic binning, comparative biology and taxonomic classification.</title>
        <authorList>
            <person name="Goeker M."/>
        </authorList>
    </citation>
    <scope>NUCLEOTIDE SEQUENCE [LARGE SCALE GENOMIC DNA]</scope>
    <source>
        <strain evidence="1 2">DSM 105721</strain>
    </source>
</reference>
<comment type="caution">
    <text evidence="1">The sequence shown here is derived from an EMBL/GenBank/DDBJ whole genome shotgun (WGS) entry which is preliminary data.</text>
</comment>